<organism evidence="1">
    <name type="scientific">Anguilla anguilla</name>
    <name type="common">European freshwater eel</name>
    <name type="synonym">Muraena anguilla</name>
    <dbReference type="NCBI Taxonomy" id="7936"/>
    <lineage>
        <taxon>Eukaryota</taxon>
        <taxon>Metazoa</taxon>
        <taxon>Chordata</taxon>
        <taxon>Craniata</taxon>
        <taxon>Vertebrata</taxon>
        <taxon>Euteleostomi</taxon>
        <taxon>Actinopterygii</taxon>
        <taxon>Neopterygii</taxon>
        <taxon>Teleostei</taxon>
        <taxon>Anguilliformes</taxon>
        <taxon>Anguillidae</taxon>
        <taxon>Anguilla</taxon>
    </lineage>
</organism>
<reference evidence="1" key="2">
    <citation type="journal article" date="2015" name="Fish Shellfish Immunol.">
        <title>Early steps in the European eel (Anguilla anguilla)-Vibrio vulnificus interaction in the gills: Role of the RtxA13 toxin.</title>
        <authorList>
            <person name="Callol A."/>
            <person name="Pajuelo D."/>
            <person name="Ebbesson L."/>
            <person name="Teles M."/>
            <person name="MacKenzie S."/>
            <person name="Amaro C."/>
        </authorList>
    </citation>
    <scope>NUCLEOTIDE SEQUENCE</scope>
</reference>
<dbReference type="AlphaFoldDB" id="A0A0E9V6V3"/>
<accession>A0A0E9V6V3</accession>
<dbReference type="EMBL" id="GBXM01034743">
    <property type="protein sequence ID" value="JAH73834.1"/>
    <property type="molecule type" value="Transcribed_RNA"/>
</dbReference>
<sequence>MDCTHLALSCLCYFNMEAAFTYCICQYVLHTGNQSCCCLLFYKHFLEELFYFFLLCSLCK</sequence>
<evidence type="ECO:0000313" key="1">
    <source>
        <dbReference type="EMBL" id="JAH73834.1"/>
    </source>
</evidence>
<reference evidence="1" key="1">
    <citation type="submission" date="2014-11" db="EMBL/GenBank/DDBJ databases">
        <authorList>
            <person name="Amaro Gonzalez C."/>
        </authorList>
    </citation>
    <scope>NUCLEOTIDE SEQUENCE</scope>
</reference>
<proteinExistence type="predicted"/>
<protein>
    <submittedName>
        <fullName evidence="1">Uncharacterized protein</fullName>
    </submittedName>
</protein>
<name>A0A0E9V6V3_ANGAN</name>